<dbReference type="GO" id="GO:0006412">
    <property type="term" value="P:translation"/>
    <property type="evidence" value="ECO:0007669"/>
    <property type="project" value="InterPro"/>
</dbReference>
<dbReference type="STRING" id="145388.A0A0D2LNG8"/>
<gene>
    <name evidence="5" type="ORF">MNEG_16418</name>
</gene>
<dbReference type="GO" id="GO:0006364">
    <property type="term" value="P:rRNA processing"/>
    <property type="evidence" value="ECO:0007669"/>
    <property type="project" value="TreeGrafter"/>
</dbReference>
<dbReference type="EMBL" id="KK106554">
    <property type="protein sequence ID" value="KIY91546.1"/>
    <property type="molecule type" value="Genomic_DNA"/>
</dbReference>
<dbReference type="Pfam" id="PF01251">
    <property type="entry name" value="Ribosomal_S7e"/>
    <property type="match status" value="1"/>
</dbReference>
<reference evidence="5 6" key="1">
    <citation type="journal article" date="2013" name="BMC Genomics">
        <title>Reconstruction of the lipid metabolism for the microalga Monoraphidium neglectum from its genome sequence reveals characteristics suitable for biofuel production.</title>
        <authorList>
            <person name="Bogen C."/>
            <person name="Al-Dilaimi A."/>
            <person name="Albersmeier A."/>
            <person name="Wichmann J."/>
            <person name="Grundmann M."/>
            <person name="Rupp O."/>
            <person name="Lauersen K.J."/>
            <person name="Blifernez-Klassen O."/>
            <person name="Kalinowski J."/>
            <person name="Goesmann A."/>
            <person name="Mussgnug J.H."/>
            <person name="Kruse O."/>
        </authorList>
    </citation>
    <scope>NUCLEOTIDE SEQUENCE [LARGE SCALE GENOMIC DNA]</scope>
    <source>
        <strain evidence="5 6">SAG 48.87</strain>
    </source>
</reference>
<evidence type="ECO:0000313" key="5">
    <source>
        <dbReference type="EMBL" id="KIY91546.1"/>
    </source>
</evidence>
<evidence type="ECO:0000256" key="3">
    <source>
        <dbReference type="ARBA" id="ARBA00023274"/>
    </source>
</evidence>
<dbReference type="GO" id="GO:0032040">
    <property type="term" value="C:small-subunit processome"/>
    <property type="evidence" value="ECO:0007669"/>
    <property type="project" value="TreeGrafter"/>
</dbReference>
<evidence type="ECO:0000256" key="2">
    <source>
        <dbReference type="ARBA" id="ARBA00022980"/>
    </source>
</evidence>
<protein>
    <recommendedName>
        <fullName evidence="4">40S ribosomal protein S7</fullName>
    </recommendedName>
</protein>
<dbReference type="PANTHER" id="PTHR11278:SF0">
    <property type="entry name" value="SMALL RIBOSOMAL SUBUNIT PROTEIN ES7"/>
    <property type="match status" value="1"/>
</dbReference>
<proteinExistence type="inferred from homology"/>
<dbReference type="PANTHER" id="PTHR11278">
    <property type="entry name" value="40S RIBOSOMAL PROTEIN S7"/>
    <property type="match status" value="1"/>
</dbReference>
<dbReference type="AlphaFoldDB" id="A0A0D2LNG8"/>
<dbReference type="GO" id="GO:0030686">
    <property type="term" value="C:90S preribosome"/>
    <property type="evidence" value="ECO:0007669"/>
    <property type="project" value="TreeGrafter"/>
</dbReference>
<dbReference type="InterPro" id="IPR000554">
    <property type="entry name" value="Ribosomal_eS7"/>
</dbReference>
<dbReference type="GeneID" id="25734175"/>
<keyword evidence="2 4" id="KW-0689">Ribosomal protein</keyword>
<dbReference type="KEGG" id="mng:MNEG_16418"/>
<dbReference type="GO" id="GO:0042274">
    <property type="term" value="P:ribosomal small subunit biogenesis"/>
    <property type="evidence" value="ECO:0007669"/>
    <property type="project" value="TreeGrafter"/>
</dbReference>
<evidence type="ECO:0000313" key="6">
    <source>
        <dbReference type="Proteomes" id="UP000054498"/>
    </source>
</evidence>
<dbReference type="RefSeq" id="XP_013890566.1">
    <property type="nucleotide sequence ID" value="XM_014035112.1"/>
</dbReference>
<organism evidence="5 6">
    <name type="scientific">Monoraphidium neglectum</name>
    <dbReference type="NCBI Taxonomy" id="145388"/>
    <lineage>
        <taxon>Eukaryota</taxon>
        <taxon>Viridiplantae</taxon>
        <taxon>Chlorophyta</taxon>
        <taxon>core chlorophytes</taxon>
        <taxon>Chlorophyceae</taxon>
        <taxon>CS clade</taxon>
        <taxon>Sphaeropleales</taxon>
        <taxon>Selenastraceae</taxon>
        <taxon>Monoraphidium</taxon>
    </lineage>
</organism>
<dbReference type="OrthoDB" id="1724687at2759"/>
<comment type="similarity">
    <text evidence="1 4">Belongs to the eukaryotic ribosomal protein eS7 family.</text>
</comment>
<keyword evidence="3 4" id="KW-0687">Ribonucleoprotein</keyword>
<name>A0A0D2LNG8_9CHLO</name>
<evidence type="ECO:0000256" key="4">
    <source>
        <dbReference type="RuleBase" id="RU364105"/>
    </source>
</evidence>
<keyword evidence="6" id="KW-1185">Reference proteome</keyword>
<sequence>MALAARKKIVKEKGQEPDDFEEQVAQALFDLEATNSELKADLRDLYISGAKEIDVQGGSRKAVIVQVRGAPQGGFLG</sequence>
<accession>A0A0D2LNG8</accession>
<dbReference type="Proteomes" id="UP000054498">
    <property type="component" value="Unassembled WGS sequence"/>
</dbReference>
<evidence type="ECO:0000256" key="1">
    <source>
        <dbReference type="ARBA" id="ARBA00007820"/>
    </source>
</evidence>
<dbReference type="GO" id="GO:0003735">
    <property type="term" value="F:structural constituent of ribosome"/>
    <property type="evidence" value="ECO:0007669"/>
    <property type="project" value="InterPro"/>
</dbReference>
<dbReference type="GO" id="GO:0022627">
    <property type="term" value="C:cytosolic small ribosomal subunit"/>
    <property type="evidence" value="ECO:0007669"/>
    <property type="project" value="TreeGrafter"/>
</dbReference>